<protein>
    <recommendedName>
        <fullName evidence="3">BTB domain-containing protein</fullName>
    </recommendedName>
</protein>
<proteinExistence type="predicted"/>
<name>A0A2A9NTV0_9AGAR</name>
<reference evidence="1 2" key="1">
    <citation type="submission" date="2014-02" db="EMBL/GenBank/DDBJ databases">
        <title>Transposable element dynamics among asymbiotic and ectomycorrhizal Amanita fungi.</title>
        <authorList>
            <consortium name="DOE Joint Genome Institute"/>
            <person name="Hess J."/>
            <person name="Skrede I."/>
            <person name="Wolfe B."/>
            <person name="LaButti K."/>
            <person name="Ohm R.A."/>
            <person name="Grigoriev I.V."/>
            <person name="Pringle A."/>
        </authorList>
    </citation>
    <scope>NUCLEOTIDE SEQUENCE [LARGE SCALE GENOMIC DNA]</scope>
    <source>
        <strain evidence="1 2">SKay4041</strain>
    </source>
</reference>
<evidence type="ECO:0000313" key="1">
    <source>
        <dbReference type="EMBL" id="PFH51731.1"/>
    </source>
</evidence>
<dbReference type="STRING" id="703135.A0A2A9NTV0"/>
<accession>A0A2A9NTV0</accession>
<gene>
    <name evidence="1" type="ORF">AMATHDRAFT_58584</name>
</gene>
<dbReference type="OrthoDB" id="3184970at2759"/>
<dbReference type="InterPro" id="IPR011333">
    <property type="entry name" value="SKP1/BTB/POZ_sf"/>
</dbReference>
<dbReference type="EMBL" id="KZ301985">
    <property type="protein sequence ID" value="PFH51731.1"/>
    <property type="molecule type" value="Genomic_DNA"/>
</dbReference>
<sequence length="269" mass="29946">MGSNTSGPRSTSERFHDPDAGVIFQSVDGVKYRIHHKNLECSSNGFPPMELGSNEKEVASLSEESKILDLLFVFMYPEPQPDLEKLSFDVLAALAEAAERYQVFSAMAMCKVHMIANVHQHPLEALSYAARHNYEDVLDKAAVVAIERPIDEVVFALVNTPHAAFAWVRYYEAWRKALERALRRPSSCLSGCNTWSTSCISVLEKLGGRVGSLCEVDKIFSGLGAASCCNYQMKDWRSKVNNARNAIPKFSTFLVDDRAKKLAFGVMTI</sequence>
<keyword evidence="2" id="KW-1185">Reference proteome</keyword>
<dbReference type="AlphaFoldDB" id="A0A2A9NTV0"/>
<evidence type="ECO:0000313" key="2">
    <source>
        <dbReference type="Proteomes" id="UP000242287"/>
    </source>
</evidence>
<evidence type="ECO:0008006" key="3">
    <source>
        <dbReference type="Google" id="ProtNLM"/>
    </source>
</evidence>
<organism evidence="1 2">
    <name type="scientific">Amanita thiersii Skay4041</name>
    <dbReference type="NCBI Taxonomy" id="703135"/>
    <lineage>
        <taxon>Eukaryota</taxon>
        <taxon>Fungi</taxon>
        <taxon>Dikarya</taxon>
        <taxon>Basidiomycota</taxon>
        <taxon>Agaricomycotina</taxon>
        <taxon>Agaricomycetes</taxon>
        <taxon>Agaricomycetidae</taxon>
        <taxon>Agaricales</taxon>
        <taxon>Pluteineae</taxon>
        <taxon>Amanitaceae</taxon>
        <taxon>Amanita</taxon>
    </lineage>
</organism>
<dbReference type="Gene3D" id="3.30.710.10">
    <property type="entry name" value="Potassium Channel Kv1.1, Chain A"/>
    <property type="match status" value="1"/>
</dbReference>
<dbReference type="Proteomes" id="UP000242287">
    <property type="component" value="Unassembled WGS sequence"/>
</dbReference>